<feature type="transmembrane region" description="Helical" evidence="2">
    <location>
        <begin position="457"/>
        <end position="476"/>
    </location>
</feature>
<reference evidence="4" key="1">
    <citation type="journal article" date="2015" name="PLoS Genet.">
        <title>Genome Sequence and Transcriptome Analyses of Chrysochromulina tobin: Metabolic Tools for Enhanced Algal Fitness in the Prominent Order Prymnesiales (Haptophyceae).</title>
        <authorList>
            <person name="Hovde B.T."/>
            <person name="Deodato C.R."/>
            <person name="Hunsperger H.M."/>
            <person name="Ryken S.A."/>
            <person name="Yost W."/>
            <person name="Jha R.K."/>
            <person name="Patterson J."/>
            <person name="Monnat R.J. Jr."/>
            <person name="Barlow S.B."/>
            <person name="Starkenburg S.R."/>
            <person name="Cattolico R.A."/>
        </authorList>
    </citation>
    <scope>NUCLEOTIDE SEQUENCE</scope>
    <source>
        <strain evidence="4">CCMP291</strain>
    </source>
</reference>
<keyword evidence="4" id="KW-1185">Reference proteome</keyword>
<proteinExistence type="predicted"/>
<dbReference type="Proteomes" id="UP000037460">
    <property type="component" value="Unassembled WGS sequence"/>
</dbReference>
<name>A0A0M0JVK7_9EUKA</name>
<protein>
    <submittedName>
        <fullName evidence="3">Uncharacterized protein</fullName>
    </submittedName>
</protein>
<comment type="caution">
    <text evidence="3">The sequence shown here is derived from an EMBL/GenBank/DDBJ whole genome shotgun (WGS) entry which is preliminary data.</text>
</comment>
<feature type="transmembrane region" description="Helical" evidence="2">
    <location>
        <begin position="385"/>
        <end position="403"/>
    </location>
</feature>
<dbReference type="EMBL" id="JWZX01002202">
    <property type="protein sequence ID" value="KOO30559.1"/>
    <property type="molecule type" value="Genomic_DNA"/>
</dbReference>
<gene>
    <name evidence="3" type="ORF">Ctob_003284</name>
</gene>
<sequence>MEIDLLGEPRLKNGLTYYPGVLTDDGSVILGNIVRLQLMAEGSQPYIGYGFLKGLWLWRDQPYMRVQYMAPTRMDLPRDAIAYRAAPDASGIPELMVTNRVGDLHLNALLGPVYIEGSPLMGQLFQENVGASADGFILMRHLDPAVQRVQPLDEAFRLTPIVQAFPKTVLRAMLVPLASSKAPELRVPNVVGDDEDEPRESPGLGPKGSPAAILLQATLAGRGSVILRCPIERQALREKLASVFGLVSASVRILYGVPNRTYRELPPIEWREFGDGETSTALLYAALERQPELKALPVQVSGEAVVHLPWLHYLSSLLALANLAGAFAFGYVALWSVAAPAPYIFLVGLPPLMLAYNSYACIVTMNDEYLLSAKLRTALDRKDDLLVCLMLLALCGPDVFLFACRTQLPAFGAALSLEAERQLLIWAFGLHWVQDVPMLACNVLMHGSEFPWDGVSLVVLGLSILSLTYNLAWHVYRLMRVSPEDDLLELAPPSTAGPPRDYVPGARSKLRQKSMQHNPNKYVALNDASYMA</sequence>
<keyword evidence="2" id="KW-0472">Membrane</keyword>
<accession>A0A0M0JVK7</accession>
<feature type="region of interest" description="Disordered" evidence="1">
    <location>
        <begin position="188"/>
        <end position="208"/>
    </location>
</feature>
<keyword evidence="2" id="KW-1133">Transmembrane helix</keyword>
<keyword evidence="2" id="KW-0812">Transmembrane</keyword>
<evidence type="ECO:0000256" key="2">
    <source>
        <dbReference type="SAM" id="Phobius"/>
    </source>
</evidence>
<evidence type="ECO:0000313" key="4">
    <source>
        <dbReference type="Proteomes" id="UP000037460"/>
    </source>
</evidence>
<evidence type="ECO:0000256" key="1">
    <source>
        <dbReference type="SAM" id="MobiDB-lite"/>
    </source>
</evidence>
<dbReference type="AlphaFoldDB" id="A0A0M0JVK7"/>
<organism evidence="3 4">
    <name type="scientific">Chrysochromulina tobinii</name>
    <dbReference type="NCBI Taxonomy" id="1460289"/>
    <lineage>
        <taxon>Eukaryota</taxon>
        <taxon>Haptista</taxon>
        <taxon>Haptophyta</taxon>
        <taxon>Prymnesiophyceae</taxon>
        <taxon>Prymnesiales</taxon>
        <taxon>Chrysochromulinaceae</taxon>
        <taxon>Chrysochromulina</taxon>
    </lineage>
</organism>
<evidence type="ECO:0000313" key="3">
    <source>
        <dbReference type="EMBL" id="KOO30559.1"/>
    </source>
</evidence>